<dbReference type="Pfam" id="PF02602">
    <property type="entry name" value="HEM4"/>
    <property type="match status" value="1"/>
</dbReference>
<keyword evidence="12" id="KW-1185">Reference proteome</keyword>
<dbReference type="InterPro" id="IPR003754">
    <property type="entry name" value="4pyrrol_synth_uPrphyn_synth"/>
</dbReference>
<dbReference type="STRING" id="51642.NSMM_800091"/>
<evidence type="ECO:0000256" key="3">
    <source>
        <dbReference type="ARBA" id="ARBA00013109"/>
    </source>
</evidence>
<dbReference type="GO" id="GO:0004852">
    <property type="term" value="F:uroporphyrinogen-III synthase activity"/>
    <property type="evidence" value="ECO:0007669"/>
    <property type="project" value="UniProtKB-UniRule"/>
</dbReference>
<dbReference type="CDD" id="cd06578">
    <property type="entry name" value="HemD"/>
    <property type="match status" value="1"/>
</dbReference>
<evidence type="ECO:0000256" key="5">
    <source>
        <dbReference type="ARBA" id="ARBA00023244"/>
    </source>
</evidence>
<evidence type="ECO:0000256" key="1">
    <source>
        <dbReference type="ARBA" id="ARBA00004772"/>
    </source>
</evidence>
<evidence type="ECO:0000256" key="7">
    <source>
        <dbReference type="ARBA" id="ARBA00040167"/>
    </source>
</evidence>
<evidence type="ECO:0000313" key="11">
    <source>
        <dbReference type="EMBL" id="SCZ86897.1"/>
    </source>
</evidence>
<sequence>MTFQYQLNKVGVLITRPEHQADYLMNKIAELGGAPWLFPVLAITDIDDKQPLLDLIARLSSFDIAIFVSPNAVDKAMLLIKQCGTWPPLLIAATVGQGSANMLKSYGVETIVTPNDGSDSEALLGMPLFQQVADKRVVIFRGEEGRKLLGDTLSERGADVEYIACYRRSKPAADVAPLLAGWRDHKIHAVVITSSEGLNNLFDMLGETGQQLLRITPLFTAHERIAQKARELGIATVCCTPGGDNGIIQGLLSYFNHS</sequence>
<evidence type="ECO:0000259" key="10">
    <source>
        <dbReference type="Pfam" id="PF02602"/>
    </source>
</evidence>
<keyword evidence="4 9" id="KW-0456">Lyase</keyword>
<protein>
    <recommendedName>
        <fullName evidence="7 9">Uroporphyrinogen-III synthase</fullName>
        <ecNumber evidence="3 9">4.2.1.75</ecNumber>
    </recommendedName>
</protein>
<comment type="catalytic activity">
    <reaction evidence="8 9">
        <text>hydroxymethylbilane = uroporphyrinogen III + H2O</text>
        <dbReference type="Rhea" id="RHEA:18965"/>
        <dbReference type="ChEBI" id="CHEBI:15377"/>
        <dbReference type="ChEBI" id="CHEBI:57308"/>
        <dbReference type="ChEBI" id="CHEBI:57845"/>
        <dbReference type="EC" id="4.2.1.75"/>
    </reaction>
</comment>
<evidence type="ECO:0000256" key="2">
    <source>
        <dbReference type="ARBA" id="ARBA00008133"/>
    </source>
</evidence>
<dbReference type="Proteomes" id="UP000198729">
    <property type="component" value="Unassembled WGS sequence"/>
</dbReference>
<dbReference type="EMBL" id="FMWO01000092">
    <property type="protein sequence ID" value="SCZ86897.1"/>
    <property type="molecule type" value="Genomic_DNA"/>
</dbReference>
<dbReference type="Gene3D" id="3.40.50.10090">
    <property type="match status" value="2"/>
</dbReference>
<dbReference type="InterPro" id="IPR036108">
    <property type="entry name" value="4pyrrol_syn_uPrphyn_synt_sf"/>
</dbReference>
<dbReference type="PANTHER" id="PTHR38042:SF1">
    <property type="entry name" value="UROPORPHYRINOGEN-III SYNTHASE, CHLOROPLASTIC"/>
    <property type="match status" value="1"/>
</dbReference>
<dbReference type="PANTHER" id="PTHR38042">
    <property type="entry name" value="UROPORPHYRINOGEN-III SYNTHASE, CHLOROPLASTIC"/>
    <property type="match status" value="1"/>
</dbReference>
<evidence type="ECO:0000256" key="6">
    <source>
        <dbReference type="ARBA" id="ARBA00037589"/>
    </source>
</evidence>
<evidence type="ECO:0000256" key="8">
    <source>
        <dbReference type="ARBA" id="ARBA00048617"/>
    </source>
</evidence>
<comment type="function">
    <text evidence="6 9">Catalyzes cyclization of the linear tetrapyrrole, hydroxymethylbilane, to the macrocyclic uroporphyrinogen III.</text>
</comment>
<dbReference type="AlphaFoldDB" id="A0A1G5SIS9"/>
<dbReference type="GO" id="GO:0006782">
    <property type="term" value="P:protoporphyrinogen IX biosynthetic process"/>
    <property type="evidence" value="ECO:0007669"/>
    <property type="project" value="UniProtKB-UniRule"/>
</dbReference>
<dbReference type="SUPFAM" id="SSF69618">
    <property type="entry name" value="HemD-like"/>
    <property type="match status" value="1"/>
</dbReference>
<gene>
    <name evidence="11" type="primary">hemD</name>
    <name evidence="11" type="ORF">NSMM_800091</name>
</gene>
<feature type="domain" description="Tetrapyrrole biosynthesis uroporphyrinogen III synthase" evidence="10">
    <location>
        <begin position="26"/>
        <end position="238"/>
    </location>
</feature>
<dbReference type="GO" id="GO:0006780">
    <property type="term" value="P:uroporphyrinogen III biosynthetic process"/>
    <property type="evidence" value="ECO:0007669"/>
    <property type="project" value="UniProtKB-UniRule"/>
</dbReference>
<dbReference type="UniPathway" id="UPA00251">
    <property type="reaction ID" value="UER00320"/>
</dbReference>
<evidence type="ECO:0000256" key="9">
    <source>
        <dbReference type="RuleBase" id="RU366031"/>
    </source>
</evidence>
<evidence type="ECO:0000256" key="4">
    <source>
        <dbReference type="ARBA" id="ARBA00023239"/>
    </source>
</evidence>
<keyword evidence="5 9" id="KW-0627">Porphyrin biosynthesis</keyword>
<dbReference type="EC" id="4.2.1.75" evidence="3 9"/>
<accession>A0A1G5SIS9</accession>
<dbReference type="InterPro" id="IPR039793">
    <property type="entry name" value="UROS/Hem4"/>
</dbReference>
<name>A0A1G5SIS9_9PROT</name>
<organism evidence="11 12">
    <name type="scientific">Nitrosomonas mobilis</name>
    <dbReference type="NCBI Taxonomy" id="51642"/>
    <lineage>
        <taxon>Bacteria</taxon>
        <taxon>Pseudomonadati</taxon>
        <taxon>Pseudomonadota</taxon>
        <taxon>Betaproteobacteria</taxon>
        <taxon>Nitrosomonadales</taxon>
        <taxon>Nitrosomonadaceae</taxon>
        <taxon>Nitrosomonas</taxon>
    </lineage>
</organism>
<reference evidence="11 12" key="1">
    <citation type="submission" date="2016-10" db="EMBL/GenBank/DDBJ databases">
        <authorList>
            <person name="de Groot N.N."/>
        </authorList>
    </citation>
    <scope>NUCLEOTIDE SEQUENCE [LARGE SCALE GENOMIC DNA]</scope>
    <source>
        <strain evidence="11">1</strain>
    </source>
</reference>
<proteinExistence type="inferred from homology"/>
<comment type="pathway">
    <text evidence="1 9">Porphyrin-containing compound metabolism; protoporphyrin-IX biosynthesis; coproporphyrinogen-III from 5-aminolevulinate: step 3/4.</text>
</comment>
<evidence type="ECO:0000313" key="12">
    <source>
        <dbReference type="Proteomes" id="UP000198729"/>
    </source>
</evidence>
<comment type="similarity">
    <text evidence="2 9">Belongs to the uroporphyrinogen-III synthase family.</text>
</comment>